<dbReference type="Gene3D" id="3.40.50.150">
    <property type="entry name" value="Vaccinia Virus protein VP39"/>
    <property type="match status" value="1"/>
</dbReference>
<evidence type="ECO:0000256" key="1">
    <source>
        <dbReference type="ARBA" id="ARBA00022603"/>
    </source>
</evidence>
<dbReference type="AlphaFoldDB" id="A0A840KCB9"/>
<dbReference type="GO" id="GO:0009007">
    <property type="term" value="F:site-specific DNA-methyltransferase (adenine-specific) activity"/>
    <property type="evidence" value="ECO:0007669"/>
    <property type="project" value="UniProtKB-EC"/>
</dbReference>
<evidence type="ECO:0000313" key="4">
    <source>
        <dbReference type="EMBL" id="MBB4807109.1"/>
    </source>
</evidence>
<dbReference type="InterPro" id="IPR012327">
    <property type="entry name" value="MeTrfase_D12"/>
</dbReference>
<organism evidence="4 5">
    <name type="scientific">Chryseobacterium defluvii</name>
    <dbReference type="NCBI Taxonomy" id="160396"/>
    <lineage>
        <taxon>Bacteria</taxon>
        <taxon>Pseudomonadati</taxon>
        <taxon>Bacteroidota</taxon>
        <taxon>Flavobacteriia</taxon>
        <taxon>Flavobacteriales</taxon>
        <taxon>Weeksellaceae</taxon>
        <taxon>Chryseobacterium group</taxon>
        <taxon>Chryseobacterium</taxon>
    </lineage>
</organism>
<keyword evidence="5" id="KW-1185">Reference proteome</keyword>
<gene>
    <name evidence="4" type="ORF">HNP38_002413</name>
</gene>
<comment type="caution">
    <text evidence="4">The sequence shown here is derived from an EMBL/GenBank/DDBJ whole genome shotgun (WGS) entry which is preliminary data.</text>
</comment>
<dbReference type="GO" id="GO:0009307">
    <property type="term" value="P:DNA restriction-modification system"/>
    <property type="evidence" value="ECO:0007669"/>
    <property type="project" value="InterPro"/>
</dbReference>
<dbReference type="PANTHER" id="PTHR30481:SF4">
    <property type="entry name" value="SITE-SPECIFIC DNA-METHYLTRANSFERASE (ADENINE-SPECIFIC)"/>
    <property type="match status" value="1"/>
</dbReference>
<dbReference type="GO" id="GO:0032259">
    <property type="term" value="P:methylation"/>
    <property type="evidence" value="ECO:0007669"/>
    <property type="project" value="UniProtKB-KW"/>
</dbReference>
<dbReference type="GO" id="GO:1904047">
    <property type="term" value="F:S-adenosyl-L-methionine binding"/>
    <property type="evidence" value="ECO:0007669"/>
    <property type="project" value="TreeGrafter"/>
</dbReference>
<reference evidence="4 5" key="1">
    <citation type="submission" date="2020-08" db="EMBL/GenBank/DDBJ databases">
        <title>Functional genomics of gut bacteria from endangered species of beetles.</title>
        <authorList>
            <person name="Carlos-Shanley C."/>
        </authorList>
    </citation>
    <scope>NUCLEOTIDE SEQUENCE [LARGE SCALE GENOMIC DNA]</scope>
    <source>
        <strain evidence="4 5">S00151</strain>
    </source>
</reference>
<dbReference type="SUPFAM" id="SSF53335">
    <property type="entry name" value="S-adenosyl-L-methionine-dependent methyltransferases"/>
    <property type="match status" value="1"/>
</dbReference>
<dbReference type="Pfam" id="PF02086">
    <property type="entry name" value="MethyltransfD12"/>
    <property type="match status" value="1"/>
</dbReference>
<dbReference type="GO" id="GO:0043565">
    <property type="term" value="F:sequence-specific DNA binding"/>
    <property type="evidence" value="ECO:0007669"/>
    <property type="project" value="TreeGrafter"/>
</dbReference>
<name>A0A840KCB9_9FLAO</name>
<protein>
    <submittedName>
        <fullName evidence="4">Site-specific DNA-adenine methylase</fullName>
    </submittedName>
</protein>
<keyword evidence="2" id="KW-0808">Transferase</keyword>
<keyword evidence="3" id="KW-0949">S-adenosyl-L-methionine</keyword>
<dbReference type="GO" id="GO:0006298">
    <property type="term" value="P:mismatch repair"/>
    <property type="evidence" value="ECO:0007669"/>
    <property type="project" value="TreeGrafter"/>
</dbReference>
<dbReference type="PANTHER" id="PTHR30481">
    <property type="entry name" value="DNA ADENINE METHYLASE"/>
    <property type="match status" value="1"/>
</dbReference>
<evidence type="ECO:0000313" key="5">
    <source>
        <dbReference type="Proteomes" id="UP000592180"/>
    </source>
</evidence>
<sequence>MPLIPDHRIYVEPFFGGGSVYRAKAPAPCEVINDVNMNVVNFYQVLKSRSKKLEAKIKETLLSRETYKKAMLIYDCPRLFADDKVTRAWAFRVSVSQGYLNKI</sequence>
<proteinExistence type="predicted"/>
<evidence type="ECO:0000256" key="3">
    <source>
        <dbReference type="ARBA" id="ARBA00022691"/>
    </source>
</evidence>
<evidence type="ECO:0000256" key="2">
    <source>
        <dbReference type="ARBA" id="ARBA00022679"/>
    </source>
</evidence>
<dbReference type="InterPro" id="IPR029063">
    <property type="entry name" value="SAM-dependent_MTases_sf"/>
</dbReference>
<keyword evidence="1 4" id="KW-0489">Methyltransferase</keyword>
<accession>A0A840KCB9</accession>
<dbReference type="EMBL" id="JACHLE010000003">
    <property type="protein sequence ID" value="MBB4807109.1"/>
    <property type="molecule type" value="Genomic_DNA"/>
</dbReference>
<dbReference type="Proteomes" id="UP000592180">
    <property type="component" value="Unassembled WGS sequence"/>
</dbReference>